<dbReference type="GO" id="GO:0035336">
    <property type="term" value="P:long-chain fatty-acyl-CoA metabolic process"/>
    <property type="evidence" value="ECO:0007669"/>
    <property type="project" value="TreeGrafter"/>
</dbReference>
<sequence length="295" mass="34922">TAYSRNRMECAAGTIVNLDRFGTLHKIIPRCADHLPAIAAHLLRMYAKAGLNRVEYRLKDIMTRQFNIDNNKHYVNVYRFLTRWNEFGYLIKKYSTKFPSKHVMWYPRFTFRTNKFIHAIIRATLHFLPAFILDLISRARSHKSIMLKLTKRIDLSARTGEFFSTHEWIWRVDNMNALMEFASTHESCRNFEVNIQNMDWDMYLQWYILGIQRNRALLLTLIVVDKVPQRPTHKWKSRAAAAHWRNRRNRRIQKFEALQKFFANRSEILAAKLHDALLAANIPHPNPLPGSSNNL</sequence>
<accession>E9J4F1</accession>
<protein>
    <recommendedName>
        <fullName evidence="1">Fatty acyl-CoA reductase C-terminal domain-containing protein</fullName>
    </recommendedName>
</protein>
<feature type="non-terminal residue" evidence="2">
    <location>
        <position position="295"/>
    </location>
</feature>
<reference evidence="2" key="1">
    <citation type="journal article" date="2011" name="Proc. Natl. Acad. Sci. U.S.A.">
        <title>The genome of the fire ant Solenopsis invicta.</title>
        <authorList>
            <person name="Wurm Y."/>
            <person name="Wang J."/>
            <person name="Riba-Grognuz O."/>
            <person name="Corona M."/>
            <person name="Nygaard S."/>
            <person name="Hunt B.G."/>
            <person name="Ingram K.K."/>
            <person name="Falquet L."/>
            <person name="Nipitwattanaphon M."/>
            <person name="Gotzek D."/>
            <person name="Dijkstra M.B."/>
            <person name="Oettler J."/>
            <person name="Comtesse F."/>
            <person name="Shih C.J."/>
            <person name="Wu W.J."/>
            <person name="Yang C.C."/>
            <person name="Thomas J."/>
            <person name="Beaudoing E."/>
            <person name="Pradervand S."/>
            <person name="Flegel V."/>
            <person name="Cook E.D."/>
            <person name="Fabbretti R."/>
            <person name="Stockinger H."/>
            <person name="Long L."/>
            <person name="Farmerie W.G."/>
            <person name="Oakey J."/>
            <person name="Boomsma J.J."/>
            <person name="Pamilo P."/>
            <person name="Yi S.V."/>
            <person name="Heinze J."/>
            <person name="Goodisman M.A."/>
            <person name="Farinelli L."/>
            <person name="Harshman K."/>
            <person name="Hulo N."/>
            <person name="Cerutti L."/>
            <person name="Xenarios I."/>
            <person name="Shoemaker D."/>
            <person name="Keller L."/>
        </authorList>
    </citation>
    <scope>NUCLEOTIDE SEQUENCE [LARGE SCALE GENOMIC DNA]</scope>
</reference>
<dbReference type="GO" id="GO:0005777">
    <property type="term" value="C:peroxisome"/>
    <property type="evidence" value="ECO:0007669"/>
    <property type="project" value="TreeGrafter"/>
</dbReference>
<evidence type="ECO:0000313" key="2">
    <source>
        <dbReference type="EMBL" id="EFZ12304.1"/>
    </source>
</evidence>
<dbReference type="HOGENOM" id="CLU_945186_0_0_1"/>
<dbReference type="EMBL" id="GL768098">
    <property type="protein sequence ID" value="EFZ12304.1"/>
    <property type="molecule type" value="Genomic_DNA"/>
</dbReference>
<organism>
    <name type="scientific">Solenopsis invicta</name>
    <name type="common">Red imported fire ant</name>
    <name type="synonym">Solenopsis wagneri</name>
    <dbReference type="NCBI Taxonomy" id="13686"/>
    <lineage>
        <taxon>Eukaryota</taxon>
        <taxon>Metazoa</taxon>
        <taxon>Ecdysozoa</taxon>
        <taxon>Arthropoda</taxon>
        <taxon>Hexapoda</taxon>
        <taxon>Insecta</taxon>
        <taxon>Pterygota</taxon>
        <taxon>Neoptera</taxon>
        <taxon>Endopterygota</taxon>
        <taxon>Hymenoptera</taxon>
        <taxon>Apocrita</taxon>
        <taxon>Aculeata</taxon>
        <taxon>Formicoidea</taxon>
        <taxon>Formicidae</taxon>
        <taxon>Myrmicinae</taxon>
        <taxon>Solenopsis</taxon>
    </lineage>
</organism>
<feature type="non-terminal residue" evidence="2">
    <location>
        <position position="1"/>
    </location>
</feature>
<evidence type="ECO:0000259" key="1">
    <source>
        <dbReference type="Pfam" id="PF03015"/>
    </source>
</evidence>
<proteinExistence type="predicted"/>
<dbReference type="PANTHER" id="PTHR11011:SF107">
    <property type="entry name" value="FATTY ACYL-COA REDUCTASE"/>
    <property type="match status" value="1"/>
</dbReference>
<feature type="domain" description="Fatty acyl-CoA reductase C-terminal" evidence="1">
    <location>
        <begin position="125"/>
        <end position="213"/>
    </location>
</feature>
<dbReference type="AlphaFoldDB" id="E9J4F1"/>
<gene>
    <name evidence="2" type="ORF">SINV_14194</name>
</gene>
<dbReference type="PANTHER" id="PTHR11011">
    <property type="entry name" value="MALE STERILITY PROTEIN 2-RELATED"/>
    <property type="match status" value="1"/>
</dbReference>
<name>E9J4F1_SOLIN</name>
<dbReference type="InterPro" id="IPR026055">
    <property type="entry name" value="FAR"/>
</dbReference>
<dbReference type="InterPro" id="IPR033640">
    <property type="entry name" value="FAR_C"/>
</dbReference>
<dbReference type="CDD" id="cd09071">
    <property type="entry name" value="FAR_C"/>
    <property type="match status" value="1"/>
</dbReference>
<dbReference type="GO" id="GO:0080019">
    <property type="term" value="F:alcohol-forming very long-chain fatty acyl-CoA reductase activity"/>
    <property type="evidence" value="ECO:0007669"/>
    <property type="project" value="InterPro"/>
</dbReference>
<dbReference type="Pfam" id="PF03015">
    <property type="entry name" value="Sterile"/>
    <property type="match status" value="1"/>
</dbReference>